<dbReference type="Proteomes" id="UP000184758">
    <property type="component" value="Unassembled WGS sequence"/>
</dbReference>
<evidence type="ECO:0000313" key="2">
    <source>
        <dbReference type="EMBL" id="SIO05194.1"/>
    </source>
</evidence>
<proteinExistence type="predicted"/>
<dbReference type="eggNOG" id="COG1028">
    <property type="taxonomic scope" value="Bacteria"/>
</dbReference>
<dbReference type="STRING" id="28230.SAMN05878443_1141"/>
<dbReference type="PANTHER" id="PTHR47534:SF3">
    <property type="entry name" value="ALCOHOL DEHYDROGENASE-LIKE C-TERMINAL DOMAIN-CONTAINING PROTEIN"/>
    <property type="match status" value="1"/>
</dbReference>
<sequence length="307" mass="35097">MKIMVTGGTNGMGKGVAKVLAATDDHSHEIIILCRSRELGEKVIQEFKETTLNEKVSLIICDLTKLSDVHNAINEIQSKHTFLDGIFINAGLGYAAKRVETEDGMDPHFQVNYLSHFMLTLNLLSLLERSQSGGRVIFNVTEGGEIYWDDMQMKIDWGYEAGIQQAMVAKRMFLVKLHDLYKNKHNTKISFIGFQIPKTVWSNQLNIIPAPMRMMATLMKLFGRFITIEECGEMMAPLFTETQKESLKKSGKFITLKNDEFIEIKEDMVILNQELQEKLWEISLKLCADEKTNQISKSLFNLEQFDE</sequence>
<keyword evidence="1" id="KW-0560">Oxidoreductase</keyword>
<dbReference type="InterPro" id="IPR002347">
    <property type="entry name" value="SDR_fam"/>
</dbReference>
<dbReference type="SUPFAM" id="SSF51735">
    <property type="entry name" value="NAD(P)-binding Rossmann-fold domains"/>
    <property type="match status" value="1"/>
</dbReference>
<dbReference type="EMBL" id="FSRN01000001">
    <property type="protein sequence ID" value="SIO05194.1"/>
    <property type="molecule type" value="Genomic_DNA"/>
</dbReference>
<reference evidence="3" key="1">
    <citation type="submission" date="2016-11" db="EMBL/GenBank/DDBJ databases">
        <authorList>
            <person name="Varghese N."/>
            <person name="Submissions S."/>
        </authorList>
    </citation>
    <scope>NUCLEOTIDE SEQUENCE [LARGE SCALE GENOMIC DNA]</scope>
    <source>
        <strain evidence="3">313</strain>
    </source>
</reference>
<accession>A0A1N6GCK8</accession>
<dbReference type="GO" id="GO:0016491">
    <property type="term" value="F:oxidoreductase activity"/>
    <property type="evidence" value="ECO:0007669"/>
    <property type="project" value="UniProtKB-KW"/>
</dbReference>
<dbReference type="Pfam" id="PF00106">
    <property type="entry name" value="adh_short"/>
    <property type="match status" value="1"/>
</dbReference>
<dbReference type="RefSeq" id="WP_034548060.1">
    <property type="nucleotide sequence ID" value="NZ_FSRN01000001.1"/>
</dbReference>
<dbReference type="InterPro" id="IPR036291">
    <property type="entry name" value="NAD(P)-bd_dom_sf"/>
</dbReference>
<keyword evidence="3" id="KW-1185">Reference proteome</keyword>
<gene>
    <name evidence="2" type="ORF">SAMN05878443_1141</name>
</gene>
<organism evidence="2 3">
    <name type="scientific">Carnobacterium alterfunditum</name>
    <dbReference type="NCBI Taxonomy" id="28230"/>
    <lineage>
        <taxon>Bacteria</taxon>
        <taxon>Bacillati</taxon>
        <taxon>Bacillota</taxon>
        <taxon>Bacilli</taxon>
        <taxon>Lactobacillales</taxon>
        <taxon>Carnobacteriaceae</taxon>
        <taxon>Carnobacterium</taxon>
    </lineage>
</organism>
<name>A0A1N6GCK8_9LACT</name>
<evidence type="ECO:0000256" key="1">
    <source>
        <dbReference type="ARBA" id="ARBA00023002"/>
    </source>
</evidence>
<dbReference type="AlphaFoldDB" id="A0A1N6GCK8"/>
<evidence type="ECO:0000313" key="3">
    <source>
        <dbReference type="Proteomes" id="UP000184758"/>
    </source>
</evidence>
<protein>
    <submittedName>
        <fullName evidence="2">Short chain dehydrogenase</fullName>
    </submittedName>
</protein>
<dbReference type="Gene3D" id="3.40.50.720">
    <property type="entry name" value="NAD(P)-binding Rossmann-like Domain"/>
    <property type="match status" value="1"/>
</dbReference>
<dbReference type="PANTHER" id="PTHR47534">
    <property type="entry name" value="YALI0E05731P"/>
    <property type="match status" value="1"/>
</dbReference>
<dbReference type="InterPro" id="IPR052228">
    <property type="entry name" value="Sec_Metab_Biosynth_Oxidored"/>
</dbReference>